<evidence type="ECO:0000259" key="2">
    <source>
        <dbReference type="SMART" id="SM00482"/>
    </source>
</evidence>
<dbReference type="GO" id="GO:0003887">
    <property type="term" value="F:DNA-directed DNA polymerase activity"/>
    <property type="evidence" value="ECO:0007669"/>
    <property type="project" value="InterPro"/>
</dbReference>
<reference evidence="3" key="1">
    <citation type="submission" date="2020-05" db="EMBL/GenBank/DDBJ databases">
        <authorList>
            <person name="Chiriac C."/>
            <person name="Salcher M."/>
            <person name="Ghai R."/>
            <person name="Kavagutti S V."/>
        </authorList>
    </citation>
    <scope>NUCLEOTIDE SEQUENCE</scope>
</reference>
<feature type="domain" description="DNA-directed DNA polymerase family A palm" evidence="2">
    <location>
        <begin position="384"/>
        <end position="594"/>
    </location>
</feature>
<keyword evidence="3" id="KW-0540">Nuclease</keyword>
<dbReference type="Gene3D" id="1.20.1060.10">
    <property type="entry name" value="Taq DNA Polymerase, Chain T, domain 4"/>
    <property type="match status" value="1"/>
</dbReference>
<name>A0A6J5QZA4_9CAUD</name>
<evidence type="ECO:0000313" key="3">
    <source>
        <dbReference type="EMBL" id="CAB4190010.1"/>
    </source>
</evidence>
<keyword evidence="3" id="KW-0269">Exonuclease</keyword>
<proteinExistence type="predicted"/>
<dbReference type="GO" id="GO:0006261">
    <property type="term" value="P:DNA-templated DNA replication"/>
    <property type="evidence" value="ECO:0007669"/>
    <property type="project" value="InterPro"/>
</dbReference>
<dbReference type="InterPro" id="IPR043502">
    <property type="entry name" value="DNA/RNA_pol_sf"/>
</dbReference>
<keyword evidence="1" id="KW-0235">DNA replication</keyword>
<dbReference type="InterPro" id="IPR002298">
    <property type="entry name" value="DNA_polymerase_A"/>
</dbReference>
<dbReference type="Gene3D" id="3.30.420.10">
    <property type="entry name" value="Ribonuclease H-like superfamily/Ribonuclease H"/>
    <property type="match status" value="1"/>
</dbReference>
<keyword evidence="1" id="KW-1194">Viral DNA replication</keyword>
<dbReference type="Pfam" id="PF00476">
    <property type="entry name" value="DNA_pol_A"/>
    <property type="match status" value="1"/>
</dbReference>
<dbReference type="PRINTS" id="PR00868">
    <property type="entry name" value="DNAPOLI"/>
</dbReference>
<dbReference type="InterPro" id="IPR036397">
    <property type="entry name" value="RNaseH_sf"/>
</dbReference>
<dbReference type="GO" id="GO:0006302">
    <property type="term" value="P:double-strand break repair"/>
    <property type="evidence" value="ECO:0007669"/>
    <property type="project" value="TreeGrafter"/>
</dbReference>
<accession>A0A6J5QZA4</accession>
<dbReference type="GO" id="GO:0003677">
    <property type="term" value="F:DNA binding"/>
    <property type="evidence" value="ECO:0007669"/>
    <property type="project" value="InterPro"/>
</dbReference>
<dbReference type="Gene3D" id="3.30.70.370">
    <property type="match status" value="1"/>
</dbReference>
<keyword evidence="3" id="KW-0378">Hydrolase</keyword>
<protein>
    <submittedName>
        <fullName evidence="3">Bifunctional 3'-5' exonuclease/DNA polymerase</fullName>
    </submittedName>
</protein>
<dbReference type="SMART" id="SM00482">
    <property type="entry name" value="POLAc"/>
    <property type="match status" value="1"/>
</dbReference>
<dbReference type="GO" id="GO:0039693">
    <property type="term" value="P:viral DNA genome replication"/>
    <property type="evidence" value="ECO:0007669"/>
    <property type="project" value="UniProtKB-KW"/>
</dbReference>
<dbReference type="SUPFAM" id="SSF53098">
    <property type="entry name" value="Ribonuclease H-like"/>
    <property type="match status" value="1"/>
</dbReference>
<organism evidence="3">
    <name type="scientific">uncultured Caudovirales phage</name>
    <dbReference type="NCBI Taxonomy" id="2100421"/>
    <lineage>
        <taxon>Viruses</taxon>
        <taxon>Duplodnaviria</taxon>
        <taxon>Heunggongvirae</taxon>
        <taxon>Uroviricota</taxon>
        <taxon>Caudoviricetes</taxon>
        <taxon>Peduoviridae</taxon>
        <taxon>Maltschvirus</taxon>
        <taxon>Maltschvirus maltsch</taxon>
    </lineage>
</organism>
<dbReference type="SUPFAM" id="SSF56672">
    <property type="entry name" value="DNA/RNA polymerases"/>
    <property type="match status" value="1"/>
</dbReference>
<dbReference type="InterPro" id="IPR012337">
    <property type="entry name" value="RNaseH-like_sf"/>
</dbReference>
<dbReference type="InterPro" id="IPR001098">
    <property type="entry name" value="DNA-dir_DNA_pol_A_palm_dom"/>
</dbReference>
<dbReference type="Gene3D" id="1.10.150.20">
    <property type="entry name" value="5' to 3' exonuclease, C-terminal subdomain"/>
    <property type="match status" value="1"/>
</dbReference>
<dbReference type="PANTHER" id="PTHR10133:SF62">
    <property type="entry name" value="DNA POLYMERASE THETA"/>
    <property type="match status" value="1"/>
</dbReference>
<sequence length="630" mass="72082">MMLPFVHARPDVNWKPEAPPELTGLTDIMLNFETTGLKWFESDRPIAASICLPGGRTQYIPWGHQGGGNLDEATCKRWAERELRGKHITNINTRFDIHMGRVWGVDLEAQGNTVSDVGHYAALLDDHRFKTNLDALITEFLGGVKVARLDESRMVEYHAGEAAARSEYNVLAVRQLRDLMWPMMTEQGLHKVRALEDQVIYPVCEMEKNGVRLDMERLNRWVLESEQEYLRALWKIHRETGLKVVPTSDKDLEKLFHQLKLPIIRTEKGNPSFTAPILKALQHPIIDIVRRARKVSSMRSKYLVAYQNRVDSKGVLRYGLHQLRAVKGEGDSEGDVGTISGRFSSTEIVRGCGVNIQQVAKVTKQRTSFGFDEDDDSHDDEIYIVRRLMLPDEGNQWLAADAMQIEYRLFAHEGASPKVIEAYKQNPQMSFHKFMHGVIREFQPSFTYGQQKDLNFAKIYAAGIIKMAMMLKFITAEDGERLRKEKASRHHPMLAKALEIDRIYNRECPEVAPLLEKASHLAKTRGYIKTLTGRRMRFPDGYRLHKALNGRIQGSAADINKQKLVELHNARKTTGFKMRFTVHDEVDGDTPNVECTRMVDEILNHQSFDLKVPILWETSVGPNWGQTEKL</sequence>
<dbReference type="PANTHER" id="PTHR10133">
    <property type="entry name" value="DNA POLYMERASE I"/>
    <property type="match status" value="1"/>
</dbReference>
<dbReference type="EMBL" id="LR797148">
    <property type="protein sequence ID" value="CAB4190010.1"/>
    <property type="molecule type" value="Genomic_DNA"/>
</dbReference>
<evidence type="ECO:0000256" key="1">
    <source>
        <dbReference type="ARBA" id="ARBA00023109"/>
    </source>
</evidence>
<dbReference type="GO" id="GO:0004527">
    <property type="term" value="F:exonuclease activity"/>
    <property type="evidence" value="ECO:0007669"/>
    <property type="project" value="UniProtKB-KW"/>
</dbReference>
<gene>
    <name evidence="3" type="ORF">UFOVP1196_25</name>
</gene>